<dbReference type="PRINTS" id="PR01806">
    <property type="entry name" value="VIRFACTRMVIN"/>
</dbReference>
<sequence>MKAGGLGSVVLSVAALTLASRVVGFGRWLIFSKTVGDTCLGDVYNAANQLPNVLFEVVAGGVLAGVVIPVVARHVGARRNDATAATVSALLTWTLLVLTPAALAAFLGADLYARTFVSAGCGGGVDLGARLLTVFVPQIWLYGLAVVSAGILQAHQRFLAAAAAPLASSVVVISSYLIFAQLAGPAALDDLRRLGPTAVAVLGWGTTAGVAVLALMTLVPLARLGIMIRPRLRFAPGDTKVITRIGLASVAGLITQQVCVLLIIWTAKQTMDPGAVTRTTWANAIYLLPFAVLVAPMLQLAFPRLSAAAETGPPAVLAVLVRVAPAVVVLASLGGALLVATSVPVARVFVLGPGSGRTGALAFPIMATAPAVLGFGMLGLASRTLLAQHLARSAGMTTVAGWGATILAVLLVHLTLPSAWVVTGISAAMSVGMVTGGLVGWLLLIRAGSASEPAPRNGPSSGLLRSLAVAVPAALVSGVGVWFLSRGLADAGGLAAVLGAVGCALGCAALFISVVHLLDRRLLPGIVRMLRTDRVARAGGET</sequence>
<feature type="transmembrane region" description="Helical" evidence="8">
    <location>
        <begin position="315"/>
        <end position="340"/>
    </location>
</feature>
<keyword evidence="10" id="KW-1185">Reference proteome</keyword>
<feature type="transmembrane region" description="Helical" evidence="8">
    <location>
        <begin position="420"/>
        <end position="445"/>
    </location>
</feature>
<evidence type="ECO:0000313" key="10">
    <source>
        <dbReference type="Proteomes" id="UP000704762"/>
    </source>
</evidence>
<proteinExistence type="predicted"/>
<gene>
    <name evidence="9" type="ORF">JOE57_003389</name>
</gene>
<evidence type="ECO:0000256" key="3">
    <source>
        <dbReference type="ARBA" id="ARBA00022692"/>
    </source>
</evidence>
<keyword evidence="5" id="KW-0573">Peptidoglycan synthesis</keyword>
<feature type="transmembrane region" description="Helical" evidence="8">
    <location>
        <begin position="158"/>
        <end position="179"/>
    </location>
</feature>
<comment type="caution">
    <text evidence="9">The sequence shown here is derived from an EMBL/GenBank/DDBJ whole genome shotgun (WGS) entry which is preliminary data.</text>
</comment>
<protein>
    <submittedName>
        <fullName evidence="9">Peptidoglycan lipid II flippase</fullName>
    </submittedName>
</protein>
<evidence type="ECO:0000313" key="9">
    <source>
        <dbReference type="EMBL" id="MBM7800468.1"/>
    </source>
</evidence>
<feature type="transmembrane region" description="Helical" evidence="8">
    <location>
        <begin position="285"/>
        <end position="303"/>
    </location>
</feature>
<evidence type="ECO:0000256" key="5">
    <source>
        <dbReference type="ARBA" id="ARBA00022984"/>
    </source>
</evidence>
<keyword evidence="4" id="KW-0133">Cell shape</keyword>
<keyword evidence="3 8" id="KW-0812">Transmembrane</keyword>
<dbReference type="Proteomes" id="UP000704762">
    <property type="component" value="Unassembled WGS sequence"/>
</dbReference>
<feature type="transmembrane region" description="Helical" evidence="8">
    <location>
        <begin position="491"/>
        <end position="518"/>
    </location>
</feature>
<name>A0ABS2RP02_9ACTN</name>
<dbReference type="Pfam" id="PF03023">
    <property type="entry name" value="MurJ"/>
    <property type="match status" value="1"/>
</dbReference>
<keyword evidence="2" id="KW-1003">Cell membrane</keyword>
<feature type="transmembrane region" description="Helical" evidence="8">
    <location>
        <begin position="360"/>
        <end position="381"/>
    </location>
</feature>
<feature type="transmembrane region" description="Helical" evidence="8">
    <location>
        <begin position="241"/>
        <end position="265"/>
    </location>
</feature>
<feature type="transmembrane region" description="Helical" evidence="8">
    <location>
        <begin position="53"/>
        <end position="72"/>
    </location>
</feature>
<dbReference type="EMBL" id="JAFBCF010000001">
    <property type="protein sequence ID" value="MBM7800468.1"/>
    <property type="molecule type" value="Genomic_DNA"/>
</dbReference>
<dbReference type="PANTHER" id="PTHR47019:SF1">
    <property type="entry name" value="LIPID II FLIPPASE MURJ"/>
    <property type="match status" value="1"/>
</dbReference>
<evidence type="ECO:0000256" key="4">
    <source>
        <dbReference type="ARBA" id="ARBA00022960"/>
    </source>
</evidence>
<evidence type="ECO:0000256" key="2">
    <source>
        <dbReference type="ARBA" id="ARBA00022475"/>
    </source>
</evidence>
<dbReference type="RefSeq" id="WP_204919785.1">
    <property type="nucleotide sequence ID" value="NZ_BAAAQP010000003.1"/>
</dbReference>
<evidence type="ECO:0000256" key="7">
    <source>
        <dbReference type="ARBA" id="ARBA00023136"/>
    </source>
</evidence>
<feature type="transmembrane region" description="Helical" evidence="8">
    <location>
        <begin position="127"/>
        <end position="151"/>
    </location>
</feature>
<organism evidence="9 10">
    <name type="scientific">Microlunatus panaciterrae</name>
    <dbReference type="NCBI Taxonomy" id="400768"/>
    <lineage>
        <taxon>Bacteria</taxon>
        <taxon>Bacillati</taxon>
        <taxon>Actinomycetota</taxon>
        <taxon>Actinomycetes</taxon>
        <taxon>Propionibacteriales</taxon>
        <taxon>Propionibacteriaceae</taxon>
        <taxon>Microlunatus</taxon>
    </lineage>
</organism>
<keyword evidence="6 8" id="KW-1133">Transmembrane helix</keyword>
<dbReference type="PANTHER" id="PTHR47019">
    <property type="entry name" value="LIPID II FLIPPASE MURJ"/>
    <property type="match status" value="1"/>
</dbReference>
<dbReference type="InterPro" id="IPR051050">
    <property type="entry name" value="Lipid_II_flippase_MurJ/MviN"/>
</dbReference>
<accession>A0ABS2RP02</accession>
<evidence type="ECO:0000256" key="1">
    <source>
        <dbReference type="ARBA" id="ARBA00004651"/>
    </source>
</evidence>
<comment type="subcellular location">
    <subcellularLocation>
        <location evidence="1">Cell membrane</location>
        <topology evidence="1">Multi-pass membrane protein</topology>
    </subcellularLocation>
</comment>
<keyword evidence="7 8" id="KW-0472">Membrane</keyword>
<dbReference type="InterPro" id="IPR004268">
    <property type="entry name" value="MurJ"/>
</dbReference>
<evidence type="ECO:0000256" key="6">
    <source>
        <dbReference type="ARBA" id="ARBA00022989"/>
    </source>
</evidence>
<feature type="transmembrane region" description="Helical" evidence="8">
    <location>
        <begin position="199"/>
        <end position="221"/>
    </location>
</feature>
<feature type="transmembrane region" description="Helical" evidence="8">
    <location>
        <begin position="466"/>
        <end position="485"/>
    </location>
</feature>
<evidence type="ECO:0000256" key="8">
    <source>
        <dbReference type="SAM" id="Phobius"/>
    </source>
</evidence>
<feature type="transmembrane region" description="Helical" evidence="8">
    <location>
        <begin position="84"/>
        <end position="107"/>
    </location>
</feature>
<feature type="transmembrane region" description="Helical" evidence="8">
    <location>
        <begin position="393"/>
        <end position="414"/>
    </location>
</feature>
<reference evidence="9 10" key="1">
    <citation type="submission" date="2021-01" db="EMBL/GenBank/DDBJ databases">
        <title>Sequencing the genomes of 1000 actinobacteria strains.</title>
        <authorList>
            <person name="Klenk H.-P."/>
        </authorList>
    </citation>
    <scope>NUCLEOTIDE SEQUENCE [LARGE SCALE GENOMIC DNA]</scope>
    <source>
        <strain evidence="9 10">DSM 18662</strain>
    </source>
</reference>